<evidence type="ECO:0000259" key="4">
    <source>
        <dbReference type="Pfam" id="PF07859"/>
    </source>
</evidence>
<feature type="active site" evidence="3">
    <location>
        <position position="209"/>
    </location>
</feature>
<organism evidence="5 6">
    <name type="scientific">Gordonia bronchialis (strain ATCC 25592 / DSM 43247 / BCRC 13721 / JCM 3198 / KCTC 3076 / NBRC 16047 / NCTC 10667)</name>
    <name type="common">Rhodococcus bronchialis</name>
    <dbReference type="NCBI Taxonomy" id="526226"/>
    <lineage>
        <taxon>Bacteria</taxon>
        <taxon>Bacillati</taxon>
        <taxon>Actinomycetota</taxon>
        <taxon>Actinomycetes</taxon>
        <taxon>Mycobacteriales</taxon>
        <taxon>Gordoniaceae</taxon>
        <taxon>Gordonia</taxon>
    </lineage>
</organism>
<accession>D0LB36</accession>
<dbReference type="SUPFAM" id="SSF53474">
    <property type="entry name" value="alpha/beta-Hydrolases"/>
    <property type="match status" value="1"/>
</dbReference>
<dbReference type="GO" id="GO:0004806">
    <property type="term" value="F:triacylglycerol lipase activity"/>
    <property type="evidence" value="ECO:0007669"/>
    <property type="project" value="TreeGrafter"/>
</dbReference>
<dbReference type="InterPro" id="IPR033140">
    <property type="entry name" value="Lipase_GDXG_put_SER_AS"/>
</dbReference>
<dbReference type="EMBL" id="CP001802">
    <property type="protein sequence ID" value="ACY19467.1"/>
    <property type="molecule type" value="Genomic_DNA"/>
</dbReference>
<dbReference type="Pfam" id="PF07859">
    <property type="entry name" value="Abhydrolase_3"/>
    <property type="match status" value="1"/>
</dbReference>
<gene>
    <name evidence="5" type="ordered locus">Gbro_0117</name>
</gene>
<dbReference type="InterPro" id="IPR013094">
    <property type="entry name" value="AB_hydrolase_3"/>
</dbReference>
<evidence type="ECO:0000313" key="5">
    <source>
        <dbReference type="EMBL" id="ACY19467.1"/>
    </source>
</evidence>
<sequence length="361" mass="39354">MPQQATTVTRVSAPLPPPAVADLVAPEMPGFPRAERLRTPGDRGSARARAINSYFGRVARPLMTTARAGHPAVRAQMIRALRPSVNQTLVAMSPVPAGTRATGIRERFDGGEVRGEWVTGARVAAGPIHPDQPIIYYLHGSGYVICSTRTHRGLVARLSNRTGMSAFSLDYRMGPEYRFPAAGDDAIRGYRWLLSQGFRAEQIVVAGDSAGGHLALDLLSANHAAGTPQPGAMVLFSPLYDPTFSLAIEHQRSGRRDPIIEAIAAQRILRLYTRSADPDDPRMRIRLTADMDLPDTLIQFGGLEVMGADARAIHRELSNSGARVELQEWPDQGHVFQMFPRFTPESRRALAVAAEFMTASD</sequence>
<dbReference type="HOGENOM" id="CLU_012494_13_0_11"/>
<proteinExistence type="inferred from homology"/>
<evidence type="ECO:0000256" key="3">
    <source>
        <dbReference type="PROSITE-ProRule" id="PRU10038"/>
    </source>
</evidence>
<feature type="domain" description="Alpha/beta hydrolase fold-3" evidence="4">
    <location>
        <begin position="136"/>
        <end position="337"/>
    </location>
</feature>
<dbReference type="InterPro" id="IPR029058">
    <property type="entry name" value="AB_hydrolase_fold"/>
</dbReference>
<protein>
    <submittedName>
        <fullName evidence="5">Alpha/beta hydrolase fold-3 domain protein</fullName>
    </submittedName>
</protein>
<dbReference type="Gene3D" id="3.40.50.1820">
    <property type="entry name" value="alpha/beta hydrolase"/>
    <property type="match status" value="1"/>
</dbReference>
<dbReference type="InterPro" id="IPR050300">
    <property type="entry name" value="GDXG_lipolytic_enzyme"/>
</dbReference>
<dbReference type="eggNOG" id="COG0657">
    <property type="taxonomic scope" value="Bacteria"/>
</dbReference>
<dbReference type="Proteomes" id="UP000001219">
    <property type="component" value="Chromosome"/>
</dbReference>
<dbReference type="AlphaFoldDB" id="D0LB36"/>
<name>D0LB36_GORB4</name>
<keyword evidence="6" id="KW-1185">Reference proteome</keyword>
<evidence type="ECO:0000256" key="2">
    <source>
        <dbReference type="ARBA" id="ARBA00022801"/>
    </source>
</evidence>
<dbReference type="PANTHER" id="PTHR48081">
    <property type="entry name" value="AB HYDROLASE SUPERFAMILY PROTEIN C4A8.06C"/>
    <property type="match status" value="1"/>
</dbReference>
<evidence type="ECO:0000256" key="1">
    <source>
        <dbReference type="ARBA" id="ARBA00010515"/>
    </source>
</evidence>
<dbReference type="STRING" id="526226.Gbro_0117"/>
<keyword evidence="2 5" id="KW-0378">Hydrolase</keyword>
<comment type="similarity">
    <text evidence="1">Belongs to the 'GDXG' lipolytic enzyme family.</text>
</comment>
<reference evidence="6" key="1">
    <citation type="submission" date="2009-10" db="EMBL/GenBank/DDBJ databases">
        <title>The complete chromosome of Gordonia bronchialis DSM 43247.</title>
        <authorList>
            <consortium name="US DOE Joint Genome Institute (JGI-PGF)"/>
            <person name="Lucas S."/>
            <person name="Copeland A."/>
            <person name="Lapidus A."/>
            <person name="Glavina del Rio T."/>
            <person name="Dalin E."/>
            <person name="Tice H."/>
            <person name="Bruce D."/>
            <person name="Goodwin L."/>
            <person name="Pitluck S."/>
            <person name="Kyrpides N."/>
            <person name="Mavromatis K."/>
            <person name="Ivanova N."/>
            <person name="Ovchinnikova G."/>
            <person name="Saunders E."/>
            <person name="Brettin T."/>
            <person name="Detter J.C."/>
            <person name="Han C."/>
            <person name="Larimer F."/>
            <person name="Land M."/>
            <person name="Hauser L."/>
            <person name="Markowitz V."/>
            <person name="Cheng J.-F."/>
            <person name="Hugenholtz P."/>
            <person name="Woyke T."/>
            <person name="Wu D."/>
            <person name="Jando M."/>
            <person name="Schneider S."/>
            <person name="Goeker M."/>
            <person name="Klenk H.-P."/>
            <person name="Eisen J.A."/>
        </authorList>
    </citation>
    <scope>NUCLEOTIDE SEQUENCE [LARGE SCALE GENOMIC DNA]</scope>
    <source>
        <strain evidence="6">ATCC 25592 / DSM 43247 / BCRC 13721 / JCM 3198 / KCTC 3076 / NBRC 16047 / NCTC 10667</strain>
    </source>
</reference>
<dbReference type="KEGG" id="gbr:Gbro_0117"/>
<reference evidence="5 6" key="2">
    <citation type="journal article" date="2010" name="Stand. Genomic Sci.">
        <title>Complete genome sequence of Gordonia bronchialis type strain (3410).</title>
        <authorList>
            <person name="Ivanova N."/>
            <person name="Sikorski J."/>
            <person name="Jando M."/>
            <person name="Lapidus A."/>
            <person name="Nolan M."/>
            <person name="Lucas S."/>
            <person name="Del Rio T.G."/>
            <person name="Tice H."/>
            <person name="Copeland A."/>
            <person name="Cheng J.F."/>
            <person name="Chen F."/>
            <person name="Bruce D."/>
            <person name="Goodwin L."/>
            <person name="Pitluck S."/>
            <person name="Mavromatis K."/>
            <person name="Ovchinnikova G."/>
            <person name="Pati A."/>
            <person name="Chen A."/>
            <person name="Palaniappan K."/>
            <person name="Land M."/>
            <person name="Hauser L."/>
            <person name="Chang Y.J."/>
            <person name="Jeffries C.D."/>
            <person name="Chain P."/>
            <person name="Saunders E."/>
            <person name="Han C."/>
            <person name="Detter J.C."/>
            <person name="Brettin T."/>
            <person name="Rohde M."/>
            <person name="Goker M."/>
            <person name="Bristow J."/>
            <person name="Eisen J.A."/>
            <person name="Markowitz V."/>
            <person name="Hugenholtz P."/>
            <person name="Klenk H.P."/>
            <person name="Kyrpides N.C."/>
        </authorList>
    </citation>
    <scope>NUCLEOTIDE SEQUENCE [LARGE SCALE GENOMIC DNA]</scope>
    <source>
        <strain evidence="6">ATCC 25592 / DSM 43247 / BCRC 13721 / JCM 3198 / KCTC 3076 / NBRC 16047 / NCTC 10667</strain>
    </source>
</reference>
<evidence type="ECO:0000313" key="6">
    <source>
        <dbReference type="Proteomes" id="UP000001219"/>
    </source>
</evidence>
<dbReference type="PROSITE" id="PS01174">
    <property type="entry name" value="LIPASE_GDXG_SER"/>
    <property type="match status" value="1"/>
</dbReference>
<dbReference type="PANTHER" id="PTHR48081:SF30">
    <property type="entry name" value="ACETYL-HYDROLASE LIPR-RELATED"/>
    <property type="match status" value="1"/>
</dbReference>